<dbReference type="Gene3D" id="3.30.70.1290">
    <property type="entry name" value="Transposase IS200-like"/>
    <property type="match status" value="1"/>
</dbReference>
<reference evidence="2" key="1">
    <citation type="journal article" date="2021" name="PeerJ">
        <title>Extensive microbial diversity within the chicken gut microbiome revealed by metagenomics and culture.</title>
        <authorList>
            <person name="Gilroy R."/>
            <person name="Ravi A."/>
            <person name="Getino M."/>
            <person name="Pursley I."/>
            <person name="Horton D.L."/>
            <person name="Alikhan N.F."/>
            <person name="Baker D."/>
            <person name="Gharbi K."/>
            <person name="Hall N."/>
            <person name="Watson M."/>
            <person name="Adriaenssens E.M."/>
            <person name="Foster-Nyarko E."/>
            <person name="Jarju S."/>
            <person name="Secka A."/>
            <person name="Antonio M."/>
            <person name="Oren A."/>
            <person name="Chaudhuri R.R."/>
            <person name="La Ragione R."/>
            <person name="Hildebrand F."/>
            <person name="Pallen M.J."/>
        </authorList>
    </citation>
    <scope>NUCLEOTIDE SEQUENCE</scope>
    <source>
        <strain evidence="2">ChiGjej1B1-1692</strain>
    </source>
</reference>
<dbReference type="GO" id="GO:0003677">
    <property type="term" value="F:DNA binding"/>
    <property type="evidence" value="ECO:0007669"/>
    <property type="project" value="InterPro"/>
</dbReference>
<comment type="caution">
    <text evidence="2">The sequence shown here is derived from an EMBL/GenBank/DDBJ whole genome shotgun (WGS) entry which is preliminary data.</text>
</comment>
<accession>A0A9D2NVB1</accession>
<dbReference type="InterPro" id="IPR036515">
    <property type="entry name" value="Transposase_17_sf"/>
</dbReference>
<feature type="domain" description="Transposase IS200-like" evidence="1">
    <location>
        <begin position="10"/>
        <end position="123"/>
    </location>
</feature>
<reference evidence="2" key="2">
    <citation type="submission" date="2021-04" db="EMBL/GenBank/DDBJ databases">
        <authorList>
            <person name="Gilroy R."/>
        </authorList>
    </citation>
    <scope>NUCLEOTIDE SEQUENCE</scope>
    <source>
        <strain evidence="2">ChiGjej1B1-1692</strain>
    </source>
</reference>
<evidence type="ECO:0000259" key="1">
    <source>
        <dbReference type="SMART" id="SM01321"/>
    </source>
</evidence>
<dbReference type="Proteomes" id="UP000823894">
    <property type="component" value="Unassembled WGS sequence"/>
</dbReference>
<dbReference type="Pfam" id="PF01797">
    <property type="entry name" value="Y1_Tnp"/>
    <property type="match status" value="1"/>
</dbReference>
<name>A0A9D2NVB1_9FIRM</name>
<sequence>MPRAARMKSSTNFYHVIGRGINSERIFNQAREKNNFKRLLMKYQEKYEVEIYSYVIMSTHFHLLLRADLKVLSSYMASVLAEFAEYYNYKHNRNGHVFQNRFKSECIENLQYFWNCMRYIHMNPVKANVVKNPLKYKFSSLKEYETEKNQIIHLRAIEVYKTEFMDFQDYLEFHNKGVQYVFIDTPDEVLFQQQERAVAIINQEAHLMGLETAKEIIEDIVLREKYKKKLQIELQISKRKAERLYRYVKRCIMGK</sequence>
<dbReference type="PANTHER" id="PTHR34322:SF2">
    <property type="entry name" value="TRANSPOSASE IS200-LIKE DOMAIN-CONTAINING PROTEIN"/>
    <property type="match status" value="1"/>
</dbReference>
<dbReference type="PANTHER" id="PTHR34322">
    <property type="entry name" value="TRANSPOSASE, Y1_TNP DOMAIN-CONTAINING"/>
    <property type="match status" value="1"/>
</dbReference>
<dbReference type="GO" id="GO:0006313">
    <property type="term" value="P:DNA transposition"/>
    <property type="evidence" value="ECO:0007669"/>
    <property type="project" value="InterPro"/>
</dbReference>
<organism evidence="2 3">
    <name type="scientific">Candidatus Mediterraneibacter faecigallinarum</name>
    <dbReference type="NCBI Taxonomy" id="2838669"/>
    <lineage>
        <taxon>Bacteria</taxon>
        <taxon>Bacillati</taxon>
        <taxon>Bacillota</taxon>
        <taxon>Clostridia</taxon>
        <taxon>Lachnospirales</taxon>
        <taxon>Lachnospiraceae</taxon>
        <taxon>Mediterraneibacter</taxon>
    </lineage>
</organism>
<evidence type="ECO:0000313" key="2">
    <source>
        <dbReference type="EMBL" id="HJC37674.1"/>
    </source>
</evidence>
<evidence type="ECO:0000313" key="3">
    <source>
        <dbReference type="Proteomes" id="UP000823894"/>
    </source>
</evidence>
<dbReference type="GO" id="GO:0004803">
    <property type="term" value="F:transposase activity"/>
    <property type="evidence" value="ECO:0007669"/>
    <property type="project" value="InterPro"/>
</dbReference>
<protein>
    <submittedName>
        <fullName evidence="2">Transposase</fullName>
    </submittedName>
</protein>
<dbReference type="EMBL" id="DWWK01000014">
    <property type="protein sequence ID" value="HJC37674.1"/>
    <property type="molecule type" value="Genomic_DNA"/>
</dbReference>
<dbReference type="SUPFAM" id="SSF143422">
    <property type="entry name" value="Transposase IS200-like"/>
    <property type="match status" value="1"/>
</dbReference>
<gene>
    <name evidence="2" type="ORF">H9757_01205</name>
</gene>
<dbReference type="SMART" id="SM01321">
    <property type="entry name" value="Y1_Tnp"/>
    <property type="match status" value="1"/>
</dbReference>
<dbReference type="InterPro" id="IPR002686">
    <property type="entry name" value="Transposase_17"/>
</dbReference>
<proteinExistence type="predicted"/>
<dbReference type="AlphaFoldDB" id="A0A9D2NVB1"/>